<evidence type="ECO:0000256" key="4">
    <source>
        <dbReference type="ARBA" id="ARBA00022679"/>
    </source>
</evidence>
<comment type="similarity">
    <text evidence="1 8 12">Belongs to the thymidine kinase family.</text>
</comment>
<evidence type="ECO:0000256" key="5">
    <source>
        <dbReference type="ARBA" id="ARBA00022741"/>
    </source>
</evidence>
<dbReference type="PANTHER" id="PTHR11441">
    <property type="entry name" value="THYMIDINE KINASE"/>
    <property type="match status" value="1"/>
</dbReference>
<dbReference type="GO" id="GO:0005524">
    <property type="term" value="F:ATP binding"/>
    <property type="evidence" value="ECO:0007669"/>
    <property type="project" value="UniProtKB-UniRule"/>
</dbReference>
<feature type="binding site" evidence="8">
    <location>
        <position position="182"/>
    </location>
    <ligand>
        <name>Zn(2+)</name>
        <dbReference type="ChEBI" id="CHEBI:29105"/>
    </ligand>
</feature>
<evidence type="ECO:0000256" key="11">
    <source>
        <dbReference type="RuleBase" id="RU000544"/>
    </source>
</evidence>
<keyword evidence="8" id="KW-0479">Metal-binding</keyword>
<keyword evidence="14" id="KW-1185">Reference proteome</keyword>
<comment type="subunit">
    <text evidence="8">Homotetramer.</text>
</comment>
<dbReference type="GeneID" id="98309570"/>
<feature type="active site" description="Proton acceptor" evidence="8 9">
    <location>
        <position position="89"/>
    </location>
</feature>
<dbReference type="NCBIfam" id="NF003300">
    <property type="entry name" value="PRK04296.1-5"/>
    <property type="match status" value="1"/>
</dbReference>
<keyword evidence="6 8" id="KW-0418">Kinase</keyword>
<dbReference type="GO" id="GO:0008270">
    <property type="term" value="F:zinc ion binding"/>
    <property type="evidence" value="ECO:0007669"/>
    <property type="project" value="UniProtKB-UniRule"/>
</dbReference>
<reference evidence="13 14" key="1">
    <citation type="journal article" date="2015" name="Genome Announc.">
        <title>Expanding the biotechnology potential of lactobacilli through comparative genomics of 213 strains and associated genera.</title>
        <authorList>
            <person name="Sun Z."/>
            <person name="Harris H.M."/>
            <person name="McCann A."/>
            <person name="Guo C."/>
            <person name="Argimon S."/>
            <person name="Zhang W."/>
            <person name="Yang X."/>
            <person name="Jeffery I.B."/>
            <person name="Cooney J.C."/>
            <person name="Kagawa T.F."/>
            <person name="Liu W."/>
            <person name="Song Y."/>
            <person name="Salvetti E."/>
            <person name="Wrobel A."/>
            <person name="Rasinkangas P."/>
            <person name="Parkhill J."/>
            <person name="Rea M.C."/>
            <person name="O'Sullivan O."/>
            <person name="Ritari J."/>
            <person name="Douillard F.P."/>
            <person name="Paul Ross R."/>
            <person name="Yang R."/>
            <person name="Briner A.E."/>
            <person name="Felis G.E."/>
            <person name="de Vos W.M."/>
            <person name="Barrangou R."/>
            <person name="Klaenhammer T.R."/>
            <person name="Caufield P.W."/>
            <person name="Cui Y."/>
            <person name="Zhang H."/>
            <person name="O'Toole P.W."/>
        </authorList>
    </citation>
    <scope>NUCLEOTIDE SEQUENCE [LARGE SCALE GENOMIC DNA]</scope>
    <source>
        <strain evidence="13 14">DSM 19519</strain>
    </source>
</reference>
<evidence type="ECO:0000256" key="10">
    <source>
        <dbReference type="PIRSR" id="PIRSR035805-2"/>
    </source>
</evidence>
<feature type="binding site" evidence="10">
    <location>
        <position position="179"/>
    </location>
    <ligand>
        <name>substrate</name>
    </ligand>
</feature>
<evidence type="ECO:0000256" key="8">
    <source>
        <dbReference type="HAMAP-Rule" id="MF_00124"/>
    </source>
</evidence>
<dbReference type="AlphaFoldDB" id="A0A0R1MJ33"/>
<dbReference type="SUPFAM" id="SSF57716">
    <property type="entry name" value="Glucocorticoid receptor-like (DNA-binding domain)"/>
    <property type="match status" value="1"/>
</dbReference>
<organism evidence="13 14">
    <name type="scientific">Liquorilactobacillus hordei DSM 19519</name>
    <dbReference type="NCBI Taxonomy" id="1423759"/>
    <lineage>
        <taxon>Bacteria</taxon>
        <taxon>Bacillati</taxon>
        <taxon>Bacillota</taxon>
        <taxon>Bacilli</taxon>
        <taxon>Lactobacillales</taxon>
        <taxon>Lactobacillaceae</taxon>
        <taxon>Liquorilactobacillus</taxon>
    </lineage>
</organism>
<sequence>MAQLFFRYGTMNSGKSVELLKVAHNYRESGKIVILFTSSLDTRSGKGKISSRIGISDSAIDLSPTSSVCDEINNNPDHISNVSCILVDESQFLTEKQVEELVSVVDILNIPVICYGLKNDFMNNLFEGSEALLKYADKIEEIKTVCKFCNRKATMNLRMVDGRPARKGEQLQIGDSEYYSVCREHWYSPNMKKL</sequence>
<comment type="subcellular location">
    <subcellularLocation>
        <location evidence="8">Cytoplasm</location>
    </subcellularLocation>
</comment>
<dbReference type="PIRSF" id="PIRSF035805">
    <property type="entry name" value="TK_cell"/>
    <property type="match status" value="1"/>
</dbReference>
<keyword evidence="8" id="KW-0963">Cytoplasm</keyword>
<dbReference type="PANTHER" id="PTHR11441:SF0">
    <property type="entry name" value="THYMIDINE KINASE, CYTOSOLIC"/>
    <property type="match status" value="1"/>
</dbReference>
<evidence type="ECO:0000313" key="13">
    <source>
        <dbReference type="EMBL" id="KRL07967.1"/>
    </source>
</evidence>
<dbReference type="Proteomes" id="UP000051448">
    <property type="component" value="Unassembled WGS sequence"/>
</dbReference>
<keyword evidence="4 8" id="KW-0808">Transferase</keyword>
<dbReference type="PATRIC" id="fig|1423759.3.peg.1092"/>
<dbReference type="Pfam" id="PF00265">
    <property type="entry name" value="TK"/>
    <property type="match status" value="1"/>
</dbReference>
<dbReference type="Gene3D" id="3.30.60.20">
    <property type="match status" value="1"/>
</dbReference>
<protein>
    <recommendedName>
        <fullName evidence="2 8">Thymidine kinase</fullName>
        <ecNumber evidence="2 8">2.7.1.21</ecNumber>
    </recommendedName>
</protein>
<gene>
    <name evidence="8" type="primary">tdk</name>
    <name evidence="13" type="ORF">FC92_GL001036</name>
</gene>
<evidence type="ECO:0000256" key="3">
    <source>
        <dbReference type="ARBA" id="ARBA00022634"/>
    </source>
</evidence>
<dbReference type="InterPro" id="IPR027417">
    <property type="entry name" value="P-loop_NTPase"/>
</dbReference>
<dbReference type="InterPro" id="IPR001267">
    <property type="entry name" value="Thymidine_kinase"/>
</dbReference>
<evidence type="ECO:0000256" key="12">
    <source>
        <dbReference type="RuleBase" id="RU004165"/>
    </source>
</evidence>
<evidence type="ECO:0000256" key="6">
    <source>
        <dbReference type="ARBA" id="ARBA00022777"/>
    </source>
</evidence>
<evidence type="ECO:0000256" key="9">
    <source>
        <dbReference type="PIRSR" id="PIRSR035805-1"/>
    </source>
</evidence>
<keyword evidence="8" id="KW-0862">Zinc</keyword>
<evidence type="ECO:0000256" key="1">
    <source>
        <dbReference type="ARBA" id="ARBA00007587"/>
    </source>
</evidence>
<dbReference type="GO" id="GO:0071897">
    <property type="term" value="P:DNA biosynthetic process"/>
    <property type="evidence" value="ECO:0007669"/>
    <property type="project" value="UniProtKB-KW"/>
</dbReference>
<evidence type="ECO:0000256" key="2">
    <source>
        <dbReference type="ARBA" id="ARBA00012118"/>
    </source>
</evidence>
<comment type="caution">
    <text evidence="13">The sequence shown here is derived from an EMBL/GenBank/DDBJ whole genome shotgun (WGS) entry which is preliminary data.</text>
</comment>
<proteinExistence type="inferred from homology"/>
<dbReference type="Gene3D" id="3.40.50.300">
    <property type="entry name" value="P-loop containing nucleotide triphosphate hydrolases"/>
    <property type="match status" value="1"/>
</dbReference>
<dbReference type="HAMAP" id="MF_00124">
    <property type="entry name" value="Thymidine_kinase"/>
    <property type="match status" value="1"/>
</dbReference>
<keyword evidence="3 8" id="KW-0237">DNA synthesis</keyword>
<dbReference type="SUPFAM" id="SSF52540">
    <property type="entry name" value="P-loop containing nucleoside triphosphate hydrolases"/>
    <property type="match status" value="1"/>
</dbReference>
<comment type="catalytic activity">
    <reaction evidence="8 11">
        <text>thymidine + ATP = dTMP + ADP + H(+)</text>
        <dbReference type="Rhea" id="RHEA:19129"/>
        <dbReference type="ChEBI" id="CHEBI:15378"/>
        <dbReference type="ChEBI" id="CHEBI:17748"/>
        <dbReference type="ChEBI" id="CHEBI:30616"/>
        <dbReference type="ChEBI" id="CHEBI:63528"/>
        <dbReference type="ChEBI" id="CHEBI:456216"/>
        <dbReference type="EC" id="2.7.1.21"/>
    </reaction>
</comment>
<evidence type="ECO:0000313" key="14">
    <source>
        <dbReference type="Proteomes" id="UP000051448"/>
    </source>
</evidence>
<feature type="binding site" evidence="8">
    <location>
        <position position="185"/>
    </location>
    <ligand>
        <name>Zn(2+)</name>
        <dbReference type="ChEBI" id="CHEBI:29105"/>
    </ligand>
</feature>
<dbReference type="GO" id="GO:0005829">
    <property type="term" value="C:cytosol"/>
    <property type="evidence" value="ECO:0007669"/>
    <property type="project" value="TreeGrafter"/>
</dbReference>
<dbReference type="EMBL" id="AZDX01000003">
    <property type="protein sequence ID" value="KRL07967.1"/>
    <property type="molecule type" value="Genomic_DNA"/>
</dbReference>
<accession>A0A0R1MJ33</accession>
<keyword evidence="7 8" id="KW-0067">ATP-binding</keyword>
<dbReference type="RefSeq" id="WP_057868750.1">
    <property type="nucleotide sequence ID" value="NZ_AZDX01000003.1"/>
</dbReference>
<dbReference type="STRING" id="1423759.FC92_GL001036"/>
<feature type="binding site" evidence="8">
    <location>
        <position position="149"/>
    </location>
    <ligand>
        <name>Zn(2+)</name>
        <dbReference type="ChEBI" id="CHEBI:29105"/>
    </ligand>
</feature>
<dbReference type="GO" id="GO:0046104">
    <property type="term" value="P:thymidine metabolic process"/>
    <property type="evidence" value="ECO:0007669"/>
    <property type="project" value="TreeGrafter"/>
</dbReference>
<feature type="binding site" evidence="8">
    <location>
        <position position="146"/>
    </location>
    <ligand>
        <name>Zn(2+)</name>
        <dbReference type="ChEBI" id="CHEBI:29105"/>
    </ligand>
</feature>
<feature type="binding site" evidence="8">
    <location>
        <begin position="9"/>
        <end position="16"/>
    </location>
    <ligand>
        <name>ATP</name>
        <dbReference type="ChEBI" id="CHEBI:30616"/>
    </ligand>
</feature>
<name>A0A0R1MJ33_9LACO</name>
<dbReference type="GO" id="GO:0004797">
    <property type="term" value="F:thymidine kinase activity"/>
    <property type="evidence" value="ECO:0007669"/>
    <property type="project" value="UniProtKB-UniRule"/>
</dbReference>
<keyword evidence="5 8" id="KW-0547">Nucleotide-binding</keyword>
<evidence type="ECO:0000256" key="7">
    <source>
        <dbReference type="ARBA" id="ARBA00022840"/>
    </source>
</evidence>
<feature type="binding site" evidence="8">
    <location>
        <begin position="88"/>
        <end position="91"/>
    </location>
    <ligand>
        <name>ATP</name>
        <dbReference type="ChEBI" id="CHEBI:30616"/>
    </ligand>
</feature>
<dbReference type="OrthoDB" id="9781579at2"/>
<dbReference type="EC" id="2.7.1.21" evidence="2 8"/>